<dbReference type="NCBIfam" id="TIGR02614">
    <property type="entry name" value="ftsW"/>
    <property type="match status" value="1"/>
</dbReference>
<evidence type="ECO:0000256" key="7">
    <source>
        <dbReference type="ARBA" id="ARBA00022692"/>
    </source>
</evidence>
<sequence>MTALLARLGWVRNGQGLRCPRLDPGLLLVTAALMGLGLVMVASASVTPADRELQQPFYYVLRQAAYMGVGLLAAAAAFGIRLSLWSRFGMVALFLALGLLVLVLIPGVGKTVNGSTRWIGVGPVNLQVSEPAKLLVLIYLASYLVRRAEEVREQFSGFFKPMLMLGLVATLLLAQPDFGAMVVLVVTALTMMFLAGVRLWQFGALVALAGGAFALLAVSSPYRMARLTAFLDPFADPFNSGYQLTQSLIAIGRGEWFGVGLGASVQKLFYLPEAHTDFLFAILAEELGMFGVLLVLAGFAFLVWRAFAIAAVAQQADEPFAAYLAYGIGTLIGLQALINMGVNMGLLPTKGLTLPLMSYGGSSLLVMCVAIGLLLRIDYETRCSVHNINNDRRRPRRRGTGRERRA</sequence>
<comment type="pathway">
    <text evidence="2 16">Cell wall biogenesis; peptidoglycan biosynthesis.</text>
</comment>
<evidence type="ECO:0000256" key="2">
    <source>
        <dbReference type="ARBA" id="ARBA00004752"/>
    </source>
</evidence>
<keyword evidence="18" id="KW-1185">Reference proteome</keyword>
<feature type="transmembrane region" description="Helical" evidence="16">
    <location>
        <begin position="180"/>
        <end position="197"/>
    </location>
</feature>
<dbReference type="InterPro" id="IPR013437">
    <property type="entry name" value="FtsW"/>
</dbReference>
<comment type="subcellular location">
    <subcellularLocation>
        <location evidence="16">Cell inner membrane</location>
        <topology evidence="16">Multi-pass membrane protein</topology>
    </subcellularLocation>
    <subcellularLocation>
        <location evidence="1">Cell membrane</location>
        <topology evidence="1">Multi-pass membrane protein</topology>
    </subcellularLocation>
    <text evidence="16">Localizes to the division septum.</text>
</comment>
<dbReference type="Pfam" id="PF01098">
    <property type="entry name" value="FTSW_RODA_SPOVE"/>
    <property type="match status" value="1"/>
</dbReference>
<evidence type="ECO:0000256" key="16">
    <source>
        <dbReference type="HAMAP-Rule" id="MF_00913"/>
    </source>
</evidence>
<keyword evidence="10 16" id="KW-1133">Transmembrane helix</keyword>
<dbReference type="AlphaFoldDB" id="A0A1Z4VTT2"/>
<comment type="catalytic activity">
    <reaction evidence="15 16">
        <text>[GlcNAc-(1-&gt;4)-Mur2Ac(oyl-L-Ala-gamma-D-Glu-L-Lys-D-Ala-D-Ala)](n)-di-trans,octa-cis-undecaprenyl diphosphate + beta-D-GlcNAc-(1-&gt;4)-Mur2Ac(oyl-L-Ala-gamma-D-Glu-L-Lys-D-Ala-D-Ala)-di-trans,octa-cis-undecaprenyl diphosphate = [GlcNAc-(1-&gt;4)-Mur2Ac(oyl-L-Ala-gamma-D-Glu-L-Lys-D-Ala-D-Ala)](n+1)-di-trans,octa-cis-undecaprenyl diphosphate + di-trans,octa-cis-undecaprenyl diphosphate + H(+)</text>
        <dbReference type="Rhea" id="RHEA:23708"/>
        <dbReference type="Rhea" id="RHEA-COMP:9602"/>
        <dbReference type="Rhea" id="RHEA-COMP:9603"/>
        <dbReference type="ChEBI" id="CHEBI:15378"/>
        <dbReference type="ChEBI" id="CHEBI:58405"/>
        <dbReference type="ChEBI" id="CHEBI:60033"/>
        <dbReference type="ChEBI" id="CHEBI:78435"/>
        <dbReference type="EC" id="2.4.99.28"/>
    </reaction>
</comment>
<evidence type="ECO:0000256" key="14">
    <source>
        <dbReference type="ARBA" id="ARBA00038053"/>
    </source>
</evidence>
<keyword evidence="5 16" id="KW-0328">Glycosyltransferase</keyword>
<dbReference type="PROSITE" id="PS00428">
    <property type="entry name" value="FTSW_RODA_SPOVE"/>
    <property type="match status" value="1"/>
</dbReference>
<dbReference type="PANTHER" id="PTHR30474">
    <property type="entry name" value="CELL CYCLE PROTEIN"/>
    <property type="match status" value="1"/>
</dbReference>
<feature type="transmembrane region" description="Helical" evidence="16">
    <location>
        <begin position="320"/>
        <end position="338"/>
    </location>
</feature>
<accession>A0A1Z4VTT2</accession>
<evidence type="ECO:0000256" key="12">
    <source>
        <dbReference type="ARBA" id="ARBA00023306"/>
    </source>
</evidence>
<feature type="transmembrane region" description="Helical" evidence="16">
    <location>
        <begin position="91"/>
        <end position="108"/>
    </location>
</feature>
<evidence type="ECO:0000256" key="10">
    <source>
        <dbReference type="ARBA" id="ARBA00022989"/>
    </source>
</evidence>
<dbReference type="GO" id="GO:0043093">
    <property type="term" value="P:FtsZ-dependent cytokinesis"/>
    <property type="evidence" value="ECO:0007669"/>
    <property type="project" value="UniProtKB-UniRule"/>
</dbReference>
<dbReference type="InterPro" id="IPR018365">
    <property type="entry name" value="Cell_cycle_FtsW-rel_CS"/>
</dbReference>
<protein>
    <recommendedName>
        <fullName evidence="16">Probable peptidoglycan glycosyltransferase FtsW</fullName>
        <shortName evidence="16">PGT</shortName>
        <ecNumber evidence="16">2.4.99.28</ecNumber>
    </recommendedName>
    <alternativeName>
        <fullName evidence="16">Cell division protein FtsW</fullName>
    </alternativeName>
    <alternativeName>
        <fullName evidence="16">Cell wall polymerase</fullName>
    </alternativeName>
    <alternativeName>
        <fullName evidence="16">Peptidoglycan polymerase</fullName>
        <shortName evidence="16">PG polymerase</shortName>
    </alternativeName>
</protein>
<comment type="function">
    <text evidence="16">Peptidoglycan polymerase that is essential for cell division.</text>
</comment>
<dbReference type="GO" id="GO:0009252">
    <property type="term" value="P:peptidoglycan biosynthetic process"/>
    <property type="evidence" value="ECO:0007669"/>
    <property type="project" value="UniProtKB-UniRule"/>
</dbReference>
<dbReference type="EMBL" id="AP018052">
    <property type="protein sequence ID" value="BAZ95039.1"/>
    <property type="molecule type" value="Genomic_DNA"/>
</dbReference>
<evidence type="ECO:0000256" key="5">
    <source>
        <dbReference type="ARBA" id="ARBA00022676"/>
    </source>
</evidence>
<dbReference type="EC" id="2.4.99.28" evidence="16"/>
<evidence type="ECO:0000256" key="4">
    <source>
        <dbReference type="ARBA" id="ARBA00022618"/>
    </source>
</evidence>
<dbReference type="GO" id="GO:0008955">
    <property type="term" value="F:peptidoglycan glycosyltransferase activity"/>
    <property type="evidence" value="ECO:0007669"/>
    <property type="project" value="UniProtKB-UniRule"/>
</dbReference>
<evidence type="ECO:0000256" key="1">
    <source>
        <dbReference type="ARBA" id="ARBA00004651"/>
    </source>
</evidence>
<name>A0A1Z4VTT2_9GAMM</name>
<evidence type="ECO:0000256" key="9">
    <source>
        <dbReference type="ARBA" id="ARBA00022984"/>
    </source>
</evidence>
<evidence type="ECO:0000256" key="6">
    <source>
        <dbReference type="ARBA" id="ARBA00022679"/>
    </source>
</evidence>
<keyword evidence="11 16" id="KW-0472">Membrane</keyword>
<dbReference type="OrthoDB" id="9768187at2"/>
<dbReference type="InterPro" id="IPR001182">
    <property type="entry name" value="FtsW/RodA"/>
</dbReference>
<feature type="transmembrane region" description="Helical" evidence="16">
    <location>
        <begin position="358"/>
        <end position="377"/>
    </location>
</feature>
<proteinExistence type="inferred from homology"/>
<gene>
    <name evidence="16" type="primary">ftsW</name>
    <name evidence="17" type="ORF">FOKN1_2669</name>
</gene>
<keyword evidence="12 16" id="KW-0131">Cell cycle</keyword>
<keyword evidence="4 16" id="KW-0132">Cell division</keyword>
<dbReference type="GO" id="GO:0015648">
    <property type="term" value="F:lipid-linked peptidoglycan transporter activity"/>
    <property type="evidence" value="ECO:0007669"/>
    <property type="project" value="TreeGrafter"/>
</dbReference>
<organism evidence="17 18">
    <name type="scientific">Thiohalobacter thiocyanaticus</name>
    <dbReference type="NCBI Taxonomy" id="585455"/>
    <lineage>
        <taxon>Bacteria</taxon>
        <taxon>Pseudomonadati</taxon>
        <taxon>Pseudomonadota</taxon>
        <taxon>Gammaproteobacteria</taxon>
        <taxon>Thiohalobacterales</taxon>
        <taxon>Thiohalobacteraceae</taxon>
        <taxon>Thiohalobacter</taxon>
    </lineage>
</organism>
<evidence type="ECO:0000256" key="15">
    <source>
        <dbReference type="ARBA" id="ARBA00049902"/>
    </source>
</evidence>
<keyword evidence="16" id="KW-0997">Cell inner membrane</keyword>
<keyword evidence="9 16" id="KW-0573">Peptidoglycan synthesis</keyword>
<dbReference type="UniPathway" id="UPA00219"/>
<dbReference type="Proteomes" id="UP000218765">
    <property type="component" value="Chromosome"/>
</dbReference>
<feature type="transmembrane region" description="Helical" evidence="16">
    <location>
        <begin position="157"/>
        <end position="174"/>
    </location>
</feature>
<evidence type="ECO:0000256" key="11">
    <source>
        <dbReference type="ARBA" id="ARBA00023136"/>
    </source>
</evidence>
<keyword evidence="13 16" id="KW-0961">Cell wall biogenesis/degradation</keyword>
<comment type="similarity">
    <text evidence="14 16">Belongs to the SEDS family. FtsW subfamily.</text>
</comment>
<feature type="transmembrane region" description="Helical" evidence="16">
    <location>
        <begin position="64"/>
        <end position="84"/>
    </location>
</feature>
<evidence type="ECO:0000256" key="3">
    <source>
        <dbReference type="ARBA" id="ARBA00022475"/>
    </source>
</evidence>
<dbReference type="GO" id="GO:0008360">
    <property type="term" value="P:regulation of cell shape"/>
    <property type="evidence" value="ECO:0007669"/>
    <property type="project" value="UniProtKB-KW"/>
</dbReference>
<dbReference type="PANTHER" id="PTHR30474:SF2">
    <property type="entry name" value="PEPTIDOGLYCAN GLYCOSYLTRANSFERASE FTSW-RELATED"/>
    <property type="match status" value="1"/>
</dbReference>
<dbReference type="RefSeq" id="WP_096367064.1">
    <property type="nucleotide sequence ID" value="NZ_AP018052.1"/>
</dbReference>
<evidence type="ECO:0000256" key="13">
    <source>
        <dbReference type="ARBA" id="ARBA00023316"/>
    </source>
</evidence>
<keyword evidence="6 16" id="KW-0808">Transferase</keyword>
<evidence type="ECO:0000313" key="18">
    <source>
        <dbReference type="Proteomes" id="UP000218765"/>
    </source>
</evidence>
<dbReference type="HAMAP" id="MF_00913">
    <property type="entry name" value="PGT_FtsW_proteobact"/>
    <property type="match status" value="1"/>
</dbReference>
<reference evidence="17 18" key="1">
    <citation type="submission" date="2017-05" db="EMBL/GenBank/DDBJ databases">
        <title>Thiocyanate degradation by Thiohalobacter thiocyanaticus FOKN1.</title>
        <authorList>
            <person name="Oshiki M."/>
            <person name="Fukushima T."/>
            <person name="Kawano S."/>
            <person name="Nakagawa J."/>
        </authorList>
    </citation>
    <scope>NUCLEOTIDE SEQUENCE [LARGE SCALE GENOMIC DNA]</scope>
    <source>
        <strain evidence="17 18">FOKN1</strain>
    </source>
</reference>
<dbReference type="GO" id="GO:0005886">
    <property type="term" value="C:plasma membrane"/>
    <property type="evidence" value="ECO:0007669"/>
    <property type="project" value="UniProtKB-SubCell"/>
</dbReference>
<dbReference type="KEGG" id="ttc:FOKN1_2669"/>
<keyword evidence="7 16" id="KW-0812">Transmembrane</keyword>
<feature type="transmembrane region" description="Helical" evidence="16">
    <location>
        <begin position="287"/>
        <end position="308"/>
    </location>
</feature>
<feature type="transmembrane region" description="Helical" evidence="16">
    <location>
        <begin position="25"/>
        <end position="44"/>
    </location>
</feature>
<dbReference type="GO" id="GO:0032153">
    <property type="term" value="C:cell division site"/>
    <property type="evidence" value="ECO:0007669"/>
    <property type="project" value="UniProtKB-UniRule"/>
</dbReference>
<keyword evidence="3 16" id="KW-1003">Cell membrane</keyword>
<dbReference type="GO" id="GO:0071555">
    <property type="term" value="P:cell wall organization"/>
    <property type="evidence" value="ECO:0007669"/>
    <property type="project" value="UniProtKB-KW"/>
</dbReference>
<evidence type="ECO:0000313" key="17">
    <source>
        <dbReference type="EMBL" id="BAZ95039.1"/>
    </source>
</evidence>
<keyword evidence="8 16" id="KW-0133">Cell shape</keyword>
<evidence type="ECO:0000256" key="8">
    <source>
        <dbReference type="ARBA" id="ARBA00022960"/>
    </source>
</evidence>
<feature type="transmembrane region" description="Helical" evidence="16">
    <location>
        <begin position="204"/>
        <end position="222"/>
    </location>
</feature>